<feature type="domain" description="PAS" evidence="6">
    <location>
        <begin position="227"/>
        <end position="297"/>
    </location>
</feature>
<evidence type="ECO:0000259" key="6">
    <source>
        <dbReference type="PROSITE" id="PS50112"/>
    </source>
</evidence>
<dbReference type="Pfam" id="PF02518">
    <property type="entry name" value="HATPase_c"/>
    <property type="match status" value="1"/>
</dbReference>
<dbReference type="PANTHER" id="PTHR43065">
    <property type="entry name" value="SENSOR HISTIDINE KINASE"/>
    <property type="match status" value="1"/>
</dbReference>
<dbReference type="PANTHER" id="PTHR43065:SF42">
    <property type="entry name" value="TWO-COMPONENT SENSOR PPRA"/>
    <property type="match status" value="1"/>
</dbReference>
<feature type="domain" description="Histidine kinase" evidence="5">
    <location>
        <begin position="371"/>
        <end position="586"/>
    </location>
</feature>
<dbReference type="EMBL" id="CP036432">
    <property type="protein sequence ID" value="QDV83418.1"/>
    <property type="molecule type" value="Genomic_DNA"/>
</dbReference>
<accession>A0ABX5XN51</accession>
<sequence>MINEALTAPRSAYSRLLIISFAGLLLLASTYCVHLFLRVDSATRTNNRRVPSVGRLVDLRSRTHDAVQECFAYVISGDEAEKRDFESWTADYEQISQSFIHQSALDEASRIQFDRVLKHQRHIAESGKRSMDGYDQTGAVDPIDFHALEHDVDQFGQAISMLQNQLEIDLAKSQLDTALVWNRTRTESIVLGVVFAVLSSTLLGLLLRRFHAYDQLRDEAMTSILESNRRFRLIFDSEPQCVKLVDREGRLVDINPAGLGMLEADREEVLGKCIFDVIVDEDRERFVKATQAVLRGEPNSLEFEIVGLKGQHRFMTTRQVPIRYGSDESVHVLSITEDITEKRRIEKQLKDHRDKLAHASRVNLLGELVSSIAHELNQPLSAATNYAFVLEKLASETPVQTAAIREHAGQVRGQAQRAAEIVRGVRRLLKPSPGDNQPTDIHQLIESSLGIMGPDLRAHGIELHTRLHADSLTVFGHQVQLQQVLMNLLQNAIQAMDQVEHNRRTLTIATASTPDHIEIRVEDTGNGIESDDTQDVFRTFFTTKPEGMGMGLAIARSIVEAHQGSLVVEQSTSRGTVFLVVLPLSGESADECCESKSLHC</sequence>
<evidence type="ECO:0000259" key="5">
    <source>
        <dbReference type="PROSITE" id="PS50109"/>
    </source>
</evidence>
<dbReference type="GO" id="GO:0004673">
    <property type="term" value="F:protein histidine kinase activity"/>
    <property type="evidence" value="ECO:0007669"/>
    <property type="project" value="UniProtKB-EC"/>
</dbReference>
<dbReference type="SMART" id="SM00388">
    <property type="entry name" value="HisKA"/>
    <property type="match status" value="1"/>
</dbReference>
<comment type="catalytic activity">
    <reaction evidence="1">
        <text>ATP + protein L-histidine = ADP + protein N-phospho-L-histidine.</text>
        <dbReference type="EC" id="2.7.13.3"/>
    </reaction>
</comment>
<keyword evidence="9" id="KW-1185">Reference proteome</keyword>
<dbReference type="InterPro" id="IPR004358">
    <property type="entry name" value="Sig_transdc_His_kin-like_C"/>
</dbReference>
<keyword evidence="4" id="KW-1133">Transmembrane helix</keyword>
<evidence type="ECO:0000259" key="7">
    <source>
        <dbReference type="PROSITE" id="PS50113"/>
    </source>
</evidence>
<dbReference type="SMART" id="SM00387">
    <property type="entry name" value="HATPase_c"/>
    <property type="match status" value="1"/>
</dbReference>
<dbReference type="InterPro" id="IPR003594">
    <property type="entry name" value="HATPase_dom"/>
</dbReference>
<dbReference type="PROSITE" id="PS50112">
    <property type="entry name" value="PAS"/>
    <property type="match status" value="1"/>
</dbReference>
<evidence type="ECO:0000256" key="3">
    <source>
        <dbReference type="ARBA" id="ARBA00022553"/>
    </source>
</evidence>
<dbReference type="InterPro" id="IPR035965">
    <property type="entry name" value="PAS-like_dom_sf"/>
</dbReference>
<dbReference type="InterPro" id="IPR000700">
    <property type="entry name" value="PAS-assoc_C"/>
</dbReference>
<protein>
    <recommendedName>
        <fullName evidence="2">histidine kinase</fullName>
        <ecNumber evidence="2">2.7.13.3</ecNumber>
    </recommendedName>
</protein>
<dbReference type="InterPro" id="IPR013656">
    <property type="entry name" value="PAS_4"/>
</dbReference>
<keyword evidence="4" id="KW-0812">Transmembrane</keyword>
<dbReference type="InterPro" id="IPR003661">
    <property type="entry name" value="HisK_dim/P_dom"/>
</dbReference>
<dbReference type="SUPFAM" id="SSF55874">
    <property type="entry name" value="ATPase domain of HSP90 chaperone/DNA topoisomerase II/histidine kinase"/>
    <property type="match status" value="1"/>
</dbReference>
<dbReference type="InterPro" id="IPR036890">
    <property type="entry name" value="HATPase_C_sf"/>
</dbReference>
<dbReference type="SMART" id="SM00091">
    <property type="entry name" value="PAS"/>
    <property type="match status" value="1"/>
</dbReference>
<evidence type="ECO:0000313" key="9">
    <source>
        <dbReference type="Proteomes" id="UP000318081"/>
    </source>
</evidence>
<evidence type="ECO:0000256" key="2">
    <source>
        <dbReference type="ARBA" id="ARBA00012438"/>
    </source>
</evidence>
<reference evidence="8 9" key="1">
    <citation type="submission" date="2019-02" db="EMBL/GenBank/DDBJ databases">
        <title>Deep-cultivation of Planctomycetes and their phenomic and genomic characterization uncovers novel biology.</title>
        <authorList>
            <person name="Wiegand S."/>
            <person name="Jogler M."/>
            <person name="Boedeker C."/>
            <person name="Pinto D."/>
            <person name="Vollmers J."/>
            <person name="Rivas-Marin E."/>
            <person name="Kohn T."/>
            <person name="Peeters S.H."/>
            <person name="Heuer A."/>
            <person name="Rast P."/>
            <person name="Oberbeckmann S."/>
            <person name="Bunk B."/>
            <person name="Jeske O."/>
            <person name="Meyerdierks A."/>
            <person name="Storesund J.E."/>
            <person name="Kallscheuer N."/>
            <person name="Luecker S."/>
            <person name="Lage O.M."/>
            <person name="Pohl T."/>
            <person name="Merkel B.J."/>
            <person name="Hornburger P."/>
            <person name="Mueller R.-W."/>
            <person name="Bruemmer F."/>
            <person name="Labrenz M."/>
            <person name="Spormann A.M."/>
            <person name="Op den Camp H."/>
            <person name="Overmann J."/>
            <person name="Amann R."/>
            <person name="Jetten M.S.M."/>
            <person name="Mascher T."/>
            <person name="Medema M.H."/>
            <person name="Devos D.P."/>
            <person name="Kaster A.-K."/>
            <person name="Ovreas L."/>
            <person name="Rohde M."/>
            <person name="Galperin M.Y."/>
            <person name="Jogler C."/>
        </authorList>
    </citation>
    <scope>NUCLEOTIDE SEQUENCE [LARGE SCALE GENOMIC DNA]</scope>
    <source>
        <strain evidence="8 9">TBK1r</strain>
    </source>
</reference>
<dbReference type="Proteomes" id="UP000318081">
    <property type="component" value="Chromosome"/>
</dbReference>
<gene>
    <name evidence="8" type="primary">fixL_5</name>
    <name evidence="8" type="ORF">TBK1r_23580</name>
</gene>
<dbReference type="CDD" id="cd00082">
    <property type="entry name" value="HisKA"/>
    <property type="match status" value="1"/>
</dbReference>
<dbReference type="Gene3D" id="1.10.287.130">
    <property type="match status" value="1"/>
</dbReference>
<dbReference type="Gene3D" id="3.30.450.20">
    <property type="entry name" value="PAS domain"/>
    <property type="match status" value="1"/>
</dbReference>
<feature type="domain" description="PAC" evidence="7">
    <location>
        <begin position="299"/>
        <end position="351"/>
    </location>
</feature>
<dbReference type="Gene3D" id="3.30.565.10">
    <property type="entry name" value="Histidine kinase-like ATPase, C-terminal domain"/>
    <property type="match status" value="1"/>
</dbReference>
<dbReference type="Pfam" id="PF08448">
    <property type="entry name" value="PAS_4"/>
    <property type="match status" value="1"/>
</dbReference>
<organism evidence="8 9">
    <name type="scientific">Stieleria magnilauensis</name>
    <dbReference type="NCBI Taxonomy" id="2527963"/>
    <lineage>
        <taxon>Bacteria</taxon>
        <taxon>Pseudomonadati</taxon>
        <taxon>Planctomycetota</taxon>
        <taxon>Planctomycetia</taxon>
        <taxon>Pirellulales</taxon>
        <taxon>Pirellulaceae</taxon>
        <taxon>Stieleria</taxon>
    </lineage>
</organism>
<dbReference type="NCBIfam" id="TIGR00229">
    <property type="entry name" value="sensory_box"/>
    <property type="match status" value="1"/>
</dbReference>
<keyword evidence="4" id="KW-0472">Membrane</keyword>
<keyword evidence="8" id="KW-0808">Transferase</keyword>
<dbReference type="SUPFAM" id="SSF55785">
    <property type="entry name" value="PYP-like sensor domain (PAS domain)"/>
    <property type="match status" value="1"/>
</dbReference>
<dbReference type="InterPro" id="IPR005467">
    <property type="entry name" value="His_kinase_dom"/>
</dbReference>
<name>A0ABX5XN51_9BACT</name>
<dbReference type="PROSITE" id="PS50109">
    <property type="entry name" value="HIS_KIN"/>
    <property type="match status" value="1"/>
</dbReference>
<proteinExistence type="predicted"/>
<dbReference type="CDD" id="cd00130">
    <property type="entry name" value="PAS"/>
    <property type="match status" value="1"/>
</dbReference>
<dbReference type="PRINTS" id="PR00344">
    <property type="entry name" value="BCTRLSENSOR"/>
</dbReference>
<keyword evidence="3" id="KW-0597">Phosphoprotein</keyword>
<evidence type="ECO:0000256" key="1">
    <source>
        <dbReference type="ARBA" id="ARBA00000085"/>
    </source>
</evidence>
<dbReference type="PROSITE" id="PS50113">
    <property type="entry name" value="PAC"/>
    <property type="match status" value="1"/>
</dbReference>
<dbReference type="SUPFAM" id="SSF47384">
    <property type="entry name" value="Homodimeric domain of signal transducing histidine kinase"/>
    <property type="match status" value="1"/>
</dbReference>
<dbReference type="EC" id="2.7.13.3" evidence="2"/>
<evidence type="ECO:0000313" key="8">
    <source>
        <dbReference type="EMBL" id="QDV83418.1"/>
    </source>
</evidence>
<evidence type="ECO:0000256" key="4">
    <source>
        <dbReference type="SAM" id="Phobius"/>
    </source>
</evidence>
<dbReference type="InterPro" id="IPR000014">
    <property type="entry name" value="PAS"/>
</dbReference>
<dbReference type="InterPro" id="IPR036097">
    <property type="entry name" value="HisK_dim/P_sf"/>
</dbReference>
<feature type="transmembrane region" description="Helical" evidence="4">
    <location>
        <begin position="189"/>
        <end position="207"/>
    </location>
</feature>